<evidence type="ECO:0000313" key="4">
    <source>
        <dbReference type="Proteomes" id="UP000639772"/>
    </source>
</evidence>
<dbReference type="InterPro" id="IPR000504">
    <property type="entry name" value="RRM_dom"/>
</dbReference>
<comment type="caution">
    <text evidence="3">The sequence shown here is derived from an EMBL/GenBank/DDBJ whole genome shotgun (WGS) entry which is preliminary data.</text>
</comment>
<dbReference type="Pfam" id="PF00076">
    <property type="entry name" value="RRM_1"/>
    <property type="match status" value="1"/>
</dbReference>
<name>A0A835QKB1_VANPL</name>
<evidence type="ECO:0000313" key="3">
    <source>
        <dbReference type="EMBL" id="KAG0472486.1"/>
    </source>
</evidence>
<reference evidence="3 4" key="1">
    <citation type="journal article" date="2020" name="Nat. Food">
        <title>A phased Vanilla planifolia genome enables genetic improvement of flavour and production.</title>
        <authorList>
            <person name="Hasing T."/>
            <person name="Tang H."/>
            <person name="Brym M."/>
            <person name="Khazi F."/>
            <person name="Huang T."/>
            <person name="Chambers A.H."/>
        </authorList>
    </citation>
    <scope>NUCLEOTIDE SEQUENCE [LARGE SCALE GENOMIC DNA]</scope>
    <source>
        <tissue evidence="3">Leaf</tissue>
    </source>
</reference>
<dbReference type="GO" id="GO:0003723">
    <property type="term" value="F:RNA binding"/>
    <property type="evidence" value="ECO:0007669"/>
    <property type="project" value="InterPro"/>
</dbReference>
<gene>
    <name evidence="3" type="ORF">HPP92_017032</name>
</gene>
<sequence length="283" mass="31714">MGDDNKEVASLGAAAEFKFNVHAAEFVPRSVAQMPIPGYYYPYIHLLGGSNDVASDWLYFADQEQVHFVPDSLSQAPGHSKSANVVTQKIVKQVVSEDGKKVRRKKLFTERDKEELMLHAFVEFETSDQADKAVEKLNDERNWRKGLRVRLMLRRSPRSVIRGKRSDYDHFDMQSEDEQSPRNLVSSPKIDQVIEHKIDDSLSGAKKAWGRGRAKPHGQLQNYNGRGVLSQVPQLGQTLRLGSTENYSKPSSPGPRMPDGTRGFAIGRGKPLISAMDLAPIKL</sequence>
<dbReference type="Proteomes" id="UP000639772">
    <property type="component" value="Unassembled WGS sequence"/>
</dbReference>
<dbReference type="SUPFAM" id="SSF54928">
    <property type="entry name" value="RNA-binding domain, RBD"/>
    <property type="match status" value="1"/>
</dbReference>
<accession>A0A835QKB1</accession>
<evidence type="ECO:0000259" key="2">
    <source>
        <dbReference type="Pfam" id="PF00076"/>
    </source>
</evidence>
<dbReference type="InterPro" id="IPR035979">
    <property type="entry name" value="RBD_domain_sf"/>
</dbReference>
<evidence type="ECO:0000256" key="1">
    <source>
        <dbReference type="SAM" id="MobiDB-lite"/>
    </source>
</evidence>
<feature type="domain" description="RRM" evidence="2">
    <location>
        <begin position="101"/>
        <end position="139"/>
    </location>
</feature>
<dbReference type="AlphaFoldDB" id="A0A835QKB1"/>
<proteinExistence type="predicted"/>
<dbReference type="OrthoDB" id="435402at2759"/>
<organism evidence="3 4">
    <name type="scientific">Vanilla planifolia</name>
    <name type="common">Vanilla</name>
    <dbReference type="NCBI Taxonomy" id="51239"/>
    <lineage>
        <taxon>Eukaryota</taxon>
        <taxon>Viridiplantae</taxon>
        <taxon>Streptophyta</taxon>
        <taxon>Embryophyta</taxon>
        <taxon>Tracheophyta</taxon>
        <taxon>Spermatophyta</taxon>
        <taxon>Magnoliopsida</taxon>
        <taxon>Liliopsida</taxon>
        <taxon>Asparagales</taxon>
        <taxon>Orchidaceae</taxon>
        <taxon>Vanilloideae</taxon>
        <taxon>Vanilleae</taxon>
        <taxon>Vanilla</taxon>
    </lineage>
</organism>
<dbReference type="EMBL" id="JADCNM010000008">
    <property type="protein sequence ID" value="KAG0472486.1"/>
    <property type="molecule type" value="Genomic_DNA"/>
</dbReference>
<feature type="region of interest" description="Disordered" evidence="1">
    <location>
        <begin position="165"/>
        <end position="190"/>
    </location>
</feature>
<dbReference type="Gene3D" id="3.30.70.330">
    <property type="match status" value="1"/>
</dbReference>
<dbReference type="InterPro" id="IPR012677">
    <property type="entry name" value="Nucleotide-bd_a/b_plait_sf"/>
</dbReference>
<protein>
    <recommendedName>
        <fullName evidence="2">RRM domain-containing protein</fullName>
    </recommendedName>
</protein>